<evidence type="ECO:0000256" key="1">
    <source>
        <dbReference type="ARBA" id="ARBA00022801"/>
    </source>
</evidence>
<evidence type="ECO:0000256" key="2">
    <source>
        <dbReference type="SAM" id="SignalP"/>
    </source>
</evidence>
<accession>V6SVG2</accession>
<reference evidence="4 5" key="1">
    <citation type="submission" date="2013-08" db="EMBL/GenBank/DDBJ databases">
        <title>Flavobacterium limnosediminis JC2902 genome sequencing.</title>
        <authorList>
            <person name="Lee K."/>
            <person name="Yi H."/>
            <person name="Park S."/>
            <person name="Chun J."/>
        </authorList>
    </citation>
    <scope>NUCLEOTIDE SEQUENCE [LARGE SCALE GENOMIC DNA]</scope>
    <source>
        <strain evidence="4 5">JC2902</strain>
    </source>
</reference>
<organism evidence="4 5">
    <name type="scientific">Flavobacterium limnosediminis JC2902</name>
    <dbReference type="NCBI Taxonomy" id="1341181"/>
    <lineage>
        <taxon>Bacteria</taxon>
        <taxon>Pseudomonadati</taxon>
        <taxon>Bacteroidota</taxon>
        <taxon>Flavobacteriia</taxon>
        <taxon>Flavobacteriales</taxon>
        <taxon>Flavobacteriaceae</taxon>
        <taxon>Flavobacterium</taxon>
    </lineage>
</organism>
<keyword evidence="4" id="KW-0645">Protease</keyword>
<keyword evidence="1" id="KW-0378">Hydrolase</keyword>
<dbReference type="eggNOG" id="COG1506">
    <property type="taxonomic scope" value="Bacteria"/>
</dbReference>
<dbReference type="PRINTS" id="PR00862">
    <property type="entry name" value="PROLIGOPTASE"/>
</dbReference>
<feature type="domain" description="Peptidase S9 prolyl oligopeptidase catalytic" evidence="3">
    <location>
        <begin position="437"/>
        <end position="646"/>
    </location>
</feature>
<name>V6SVG2_9FLAO</name>
<dbReference type="RefSeq" id="WP_023579408.1">
    <property type="nucleotide sequence ID" value="NZ_AVGG01000007.1"/>
</dbReference>
<keyword evidence="4" id="KW-0031">Aminopeptidase</keyword>
<dbReference type="AlphaFoldDB" id="V6SVG2"/>
<dbReference type="InterPro" id="IPR001375">
    <property type="entry name" value="Peptidase_S9_cat"/>
</dbReference>
<dbReference type="PANTHER" id="PTHR42776">
    <property type="entry name" value="SERINE PEPTIDASE S9 FAMILY MEMBER"/>
    <property type="match status" value="1"/>
</dbReference>
<dbReference type="GO" id="GO:0004252">
    <property type="term" value="F:serine-type endopeptidase activity"/>
    <property type="evidence" value="ECO:0007669"/>
    <property type="project" value="InterPro"/>
</dbReference>
<dbReference type="STRING" id="1341181.FLJC2902T_17860"/>
<comment type="caution">
    <text evidence="4">The sequence shown here is derived from an EMBL/GenBank/DDBJ whole genome shotgun (WGS) entry which is preliminary data.</text>
</comment>
<keyword evidence="5" id="KW-1185">Reference proteome</keyword>
<dbReference type="Gene3D" id="3.40.50.1820">
    <property type="entry name" value="alpha/beta hydrolase"/>
    <property type="match status" value="1"/>
</dbReference>
<dbReference type="Gene3D" id="2.120.10.30">
    <property type="entry name" value="TolB, C-terminal domain"/>
    <property type="match status" value="1"/>
</dbReference>
<feature type="signal peptide" evidence="2">
    <location>
        <begin position="1"/>
        <end position="21"/>
    </location>
</feature>
<keyword evidence="2" id="KW-0732">Signal</keyword>
<gene>
    <name evidence="4" type="ORF">FLJC2902T_17860</name>
</gene>
<feature type="chain" id="PRO_5004752833" evidence="2">
    <location>
        <begin position="22"/>
        <end position="673"/>
    </location>
</feature>
<dbReference type="InterPro" id="IPR002470">
    <property type="entry name" value="Peptidase_S9A"/>
</dbReference>
<evidence type="ECO:0000313" key="4">
    <source>
        <dbReference type="EMBL" id="ESU28425.1"/>
    </source>
</evidence>
<dbReference type="GO" id="GO:0006508">
    <property type="term" value="P:proteolysis"/>
    <property type="evidence" value="ECO:0007669"/>
    <property type="project" value="InterPro"/>
</dbReference>
<dbReference type="EMBL" id="AVGG01000007">
    <property type="protein sequence ID" value="ESU28425.1"/>
    <property type="molecule type" value="Genomic_DNA"/>
</dbReference>
<dbReference type="InterPro" id="IPR029058">
    <property type="entry name" value="AB_hydrolase_fold"/>
</dbReference>
<sequence length="673" mass="76443">MKQIKIILFIGFALMSLTNLAQKKQLPPIIDRELFFGDPEITGAQLSPDGKFISFIKTYKGTRNIWVKKTDEDFKKAKPVSADTLRPISNYFWSRNGKYILYSQDKGGDENFNLYAIDPNEALKKGQDVPKSKDLTNLKGVRVYIYELPLKDPDIIYIGLNDRDKAWHDLYKLKISTGEKTLIYKNLETDRITGWLFDWDGNLRLATRSNQDGSNDILRVEKNGFEKIYSTNSFESSDPYIFDKDNKKIYIVTNKGDDLNFSQLILLDPTTKKEEFVEKDPLNKVDLNSLNFSEKTKSIVSTIYNDSRRRIYWKDKSFENDYKMIQKSFPNDDISFFSSNLEENLWLFSVSSDINPGSVYLFDRTTKKTAFQYSPRPKIPMKDLAKMTSISYKSSDGMEIPSFLVLPNGVDHKNLPLIVVPHGGPWSRIYWGYGGLPQFLANRGYAVLLPNFRGSTGYGKKFIDAGNNEWGQKMQDDITWGVKYLINQGIADPKRVGIMGGSYGGYATLAGVTFTPDTYAAAVSIVGPSNLNTLLNSIPPYWESIRKVFYLRMGDPTTPEGKEQLVRQSPLTHANKIKTPLMVVQGANDPRVNKAESDQIVVALRDRGFPVSYILAPDEGHGFARPVNNMAMYAEAEKFLAKHLNGRYQSTMTPEVEKRLKEITVDVSTVTLK</sequence>
<dbReference type="SUPFAM" id="SSF53474">
    <property type="entry name" value="alpha/beta-Hydrolases"/>
    <property type="match status" value="1"/>
</dbReference>
<proteinExistence type="predicted"/>
<dbReference type="InterPro" id="IPR011042">
    <property type="entry name" value="6-blade_b-propeller_TolB-like"/>
</dbReference>
<evidence type="ECO:0000259" key="3">
    <source>
        <dbReference type="Pfam" id="PF00326"/>
    </source>
</evidence>
<dbReference type="SUPFAM" id="SSF82171">
    <property type="entry name" value="DPP6 N-terminal domain-like"/>
    <property type="match status" value="1"/>
</dbReference>
<dbReference type="GO" id="GO:0004177">
    <property type="term" value="F:aminopeptidase activity"/>
    <property type="evidence" value="ECO:0007669"/>
    <property type="project" value="UniProtKB-KW"/>
</dbReference>
<dbReference type="Proteomes" id="UP000018004">
    <property type="component" value="Unassembled WGS sequence"/>
</dbReference>
<dbReference type="OrthoDB" id="108903at2"/>
<dbReference type="Pfam" id="PF00326">
    <property type="entry name" value="Peptidase_S9"/>
    <property type="match status" value="1"/>
</dbReference>
<dbReference type="PATRIC" id="fig|1341181.4.peg.1757"/>
<evidence type="ECO:0000313" key="5">
    <source>
        <dbReference type="Proteomes" id="UP000018004"/>
    </source>
</evidence>
<protein>
    <submittedName>
        <fullName evidence="4">Dipeptidyl aminopeptidase/acylaminoacyl-peptidase</fullName>
    </submittedName>
</protein>
<dbReference type="PANTHER" id="PTHR42776:SF27">
    <property type="entry name" value="DIPEPTIDYL PEPTIDASE FAMILY MEMBER 6"/>
    <property type="match status" value="1"/>
</dbReference>